<organism evidence="2">
    <name type="scientific">Chaerephon bat coronavirus</name>
    <dbReference type="NCBI Taxonomy" id="2991261"/>
    <lineage>
        <taxon>Viruses</taxon>
        <taxon>Riboviria</taxon>
        <taxon>Orthornavirae</taxon>
        <taxon>Pisuviricota</taxon>
        <taxon>Pisoniviricetes</taxon>
        <taxon>Nidovirales</taxon>
        <taxon>Cornidovirineae</taxon>
        <taxon>Coronaviridae</taxon>
    </lineage>
</organism>
<evidence type="ECO:0000256" key="1">
    <source>
        <dbReference type="SAM" id="Phobius"/>
    </source>
</evidence>
<keyword evidence="1" id="KW-0472">Membrane</keyword>
<feature type="transmembrane region" description="Helical" evidence="1">
    <location>
        <begin position="29"/>
        <end position="48"/>
    </location>
</feature>
<sequence length="76" mass="8810">MDLVLMEIWYFIGILCVDIIFCVCSHFNLFTFVSAIIGAILISAPVYADLFVENGFELVMQYYRASHDKFVQLMFL</sequence>
<accession>A0AB38ZDU4</accession>
<dbReference type="EMBL" id="PP273186">
    <property type="protein sequence ID" value="WWB00610.1"/>
    <property type="molecule type" value="Genomic_RNA"/>
</dbReference>
<evidence type="ECO:0000313" key="2">
    <source>
        <dbReference type="EMBL" id="WWB00610.1"/>
    </source>
</evidence>
<protein>
    <submittedName>
        <fullName evidence="2">Uncharacterized protein</fullName>
    </submittedName>
</protein>
<feature type="transmembrane region" description="Helical" evidence="1">
    <location>
        <begin position="6"/>
        <end position="24"/>
    </location>
</feature>
<reference evidence="2" key="1">
    <citation type="submission" date="2024-02" db="EMBL/GenBank/DDBJ databases">
        <title>Substantial viral diversity in bats and rodents from East Africa: insights into evolution, recombination, and co-circulation.</title>
        <authorList>
            <person name="Hu B."/>
        </authorList>
    </citation>
    <scope>NUCLEOTIDE SEQUENCE</scope>
    <source>
        <strain evidence="2">8B/Kenya/BAT2481/2015</strain>
    </source>
</reference>
<keyword evidence="1" id="KW-0812">Transmembrane</keyword>
<keyword evidence="1" id="KW-1133">Transmembrane helix</keyword>
<name>A0AB38ZDU4_9NIDO</name>
<proteinExistence type="predicted"/>